<comment type="caution">
    <text evidence="2">The sequence shown here is derived from an EMBL/GenBank/DDBJ whole genome shotgun (WGS) entry which is preliminary data.</text>
</comment>
<sequence>MQLTGKLQLCLFLFIIEQISAVSYNQPKFCSDSWYPNATTIADNNTIIGAYFNEIFIDRNNTIFILNQHNGEILVQSGDNRTLATAISGNFCNASSFFVAMTVGGLC</sequence>
<gene>
    <name evidence="2" type="ORF">EDS130_LOCUS46136</name>
</gene>
<accession>A0A815X4S6</accession>
<evidence type="ECO:0000256" key="1">
    <source>
        <dbReference type="SAM" id="SignalP"/>
    </source>
</evidence>
<dbReference type="Proteomes" id="UP000663852">
    <property type="component" value="Unassembled WGS sequence"/>
</dbReference>
<evidence type="ECO:0000313" key="3">
    <source>
        <dbReference type="Proteomes" id="UP000663852"/>
    </source>
</evidence>
<feature type="signal peptide" evidence="1">
    <location>
        <begin position="1"/>
        <end position="21"/>
    </location>
</feature>
<dbReference type="AlphaFoldDB" id="A0A815X4S6"/>
<reference evidence="2" key="1">
    <citation type="submission" date="2021-02" db="EMBL/GenBank/DDBJ databases">
        <authorList>
            <person name="Nowell W R."/>
        </authorList>
    </citation>
    <scope>NUCLEOTIDE SEQUENCE</scope>
</reference>
<proteinExistence type="predicted"/>
<dbReference type="EMBL" id="CAJNOJ010001567">
    <property type="protein sequence ID" value="CAF1553030.1"/>
    <property type="molecule type" value="Genomic_DNA"/>
</dbReference>
<feature type="chain" id="PRO_5032823347" evidence="1">
    <location>
        <begin position="22"/>
        <end position="107"/>
    </location>
</feature>
<evidence type="ECO:0000313" key="2">
    <source>
        <dbReference type="EMBL" id="CAF1553030.1"/>
    </source>
</evidence>
<keyword evidence="1" id="KW-0732">Signal</keyword>
<organism evidence="2 3">
    <name type="scientific">Adineta ricciae</name>
    <name type="common">Rotifer</name>
    <dbReference type="NCBI Taxonomy" id="249248"/>
    <lineage>
        <taxon>Eukaryota</taxon>
        <taxon>Metazoa</taxon>
        <taxon>Spiralia</taxon>
        <taxon>Gnathifera</taxon>
        <taxon>Rotifera</taxon>
        <taxon>Eurotatoria</taxon>
        <taxon>Bdelloidea</taxon>
        <taxon>Adinetida</taxon>
        <taxon>Adinetidae</taxon>
        <taxon>Adineta</taxon>
    </lineage>
</organism>
<name>A0A815X4S6_ADIRI</name>
<protein>
    <submittedName>
        <fullName evidence="2">Uncharacterized protein</fullName>
    </submittedName>
</protein>